<evidence type="ECO:0000313" key="1">
    <source>
        <dbReference type="EMBL" id="SFQ38535.1"/>
    </source>
</evidence>
<dbReference type="STRING" id="937334.SAMN05444406_1358"/>
<dbReference type="OrthoDB" id="9795355at2"/>
<dbReference type="GO" id="GO:0005975">
    <property type="term" value="P:carbohydrate metabolic process"/>
    <property type="evidence" value="ECO:0007669"/>
    <property type="project" value="InterPro"/>
</dbReference>
<sequence length="309" mass="34896">MEQPLEVLKNEHIEVKVCPRVGAGIFSMRYCLGNEWVDIMRPTPFEAVESKSAGQFACFNMIPYSNRIENAVLKFRGKAYNLQKNTPEGHSIHGDVRFRPWKVLYRSAERIVMGFDSRDFNDIAWPFPFYAEIEYALAGSKLTIRLMLKNTGAEEMPGGMGIHPYFMRKLTQQDDAVFLQMPAKGVYPGDTPIPTGPWTEIPHELDFSHERQLGLEHIDKCYRALHAPIFIKWPGSGVTLTMKADEIFKHVILYSPKDNHEFFAVEPVTNCNNGFNMAEEGIEDTGTIYMQPGDVITGSIAISIQQGGG</sequence>
<keyword evidence="2" id="KW-1185">Reference proteome</keyword>
<dbReference type="SUPFAM" id="SSF74650">
    <property type="entry name" value="Galactose mutarotase-like"/>
    <property type="match status" value="1"/>
</dbReference>
<dbReference type="Pfam" id="PF01263">
    <property type="entry name" value="Aldose_epim"/>
    <property type="match status" value="1"/>
</dbReference>
<reference evidence="1 2" key="1">
    <citation type="submission" date="2016-10" db="EMBL/GenBank/DDBJ databases">
        <authorList>
            <person name="de Groot N.N."/>
        </authorList>
    </citation>
    <scope>NUCLEOTIDE SEQUENCE [LARGE SCALE GENOMIC DNA]</scope>
    <source>
        <strain evidence="1 2">DSM 20678</strain>
    </source>
</reference>
<dbReference type="InterPro" id="IPR008183">
    <property type="entry name" value="Aldose_1/G6P_1-epimerase"/>
</dbReference>
<accession>A0A1I5Y2V2</accession>
<dbReference type="InterPro" id="IPR014718">
    <property type="entry name" value="GH-type_carb-bd"/>
</dbReference>
<dbReference type="GO" id="GO:0016853">
    <property type="term" value="F:isomerase activity"/>
    <property type="evidence" value="ECO:0007669"/>
    <property type="project" value="InterPro"/>
</dbReference>
<name>A0A1I5Y2V2_9FIRM</name>
<dbReference type="GO" id="GO:0030246">
    <property type="term" value="F:carbohydrate binding"/>
    <property type="evidence" value="ECO:0007669"/>
    <property type="project" value="InterPro"/>
</dbReference>
<gene>
    <name evidence="1" type="ORF">SAMN05444406_1358</name>
</gene>
<dbReference type="EMBL" id="FOXR01000035">
    <property type="protein sequence ID" value="SFQ38535.1"/>
    <property type="molecule type" value="Genomic_DNA"/>
</dbReference>
<dbReference type="AlphaFoldDB" id="A0A1I5Y2V2"/>
<dbReference type="Gene3D" id="2.70.98.10">
    <property type="match status" value="1"/>
</dbReference>
<organism evidence="1 2">
    <name type="scientific">Caldicoprobacter faecalis</name>
    <dbReference type="NCBI Taxonomy" id="937334"/>
    <lineage>
        <taxon>Bacteria</taxon>
        <taxon>Bacillati</taxon>
        <taxon>Bacillota</taxon>
        <taxon>Clostridia</taxon>
        <taxon>Caldicoprobacterales</taxon>
        <taxon>Caldicoprobacteraceae</taxon>
        <taxon>Caldicoprobacter</taxon>
    </lineage>
</organism>
<dbReference type="RefSeq" id="WP_025747346.1">
    <property type="nucleotide sequence ID" value="NZ_FOXR01000035.1"/>
</dbReference>
<proteinExistence type="predicted"/>
<evidence type="ECO:0000313" key="2">
    <source>
        <dbReference type="Proteomes" id="UP000198577"/>
    </source>
</evidence>
<dbReference type="InterPro" id="IPR011013">
    <property type="entry name" value="Gal_mutarotase_sf_dom"/>
</dbReference>
<protein>
    <submittedName>
        <fullName evidence="1">Aldose 1-epimerase</fullName>
    </submittedName>
</protein>
<dbReference type="Proteomes" id="UP000198577">
    <property type="component" value="Unassembled WGS sequence"/>
</dbReference>